<comment type="caution">
    <text evidence="1">The sequence shown here is derived from an EMBL/GenBank/DDBJ whole genome shotgun (WGS) entry which is preliminary data.</text>
</comment>
<dbReference type="Proteomes" id="UP000281028">
    <property type="component" value="Unassembled WGS sequence"/>
</dbReference>
<gene>
    <name evidence="1" type="primary">porV</name>
    <name evidence="1" type="ORF">ECE50_029400</name>
</gene>
<dbReference type="AlphaFoldDB" id="A0A3S1DTJ1"/>
<dbReference type="NCBIfam" id="NF033709">
    <property type="entry name" value="PorV_fam"/>
    <property type="match status" value="1"/>
</dbReference>
<proteinExistence type="predicted"/>
<dbReference type="NCBIfam" id="NF033710">
    <property type="entry name" value="T9SS_OM_PorV"/>
    <property type="match status" value="1"/>
</dbReference>
<accession>A0A3S1DTJ1</accession>
<name>A0A3S1DTJ1_9BACT</name>
<protein>
    <submittedName>
        <fullName evidence="1">Type IX secretion system outer membrane channel protein PorV</fullName>
    </submittedName>
</protein>
<sequence length="391" mass="42359">MLRRYIICSLGLYAATAFFPGRVKAQTIPSTAVNVDGRTNTISTAVPFLRISPDARSGAMGETGLALSADANAAFWNLSRLAFTENRAGVSVTYTPWLRDLIGDMYLASLSGYKKLDEQQVISASMRYFSMGNVTFRNEAGQEQGSSRPHEMAIDAGYVRKLSDHWALGIAMRYIYSNLGSGQHGADPGRTFKAGHAFAADLSATYHNSMTYDNGQSGNFSFGAALTNMGTRISYGSDAQKYFIPANLGIGAAYTHQLDEANKLTFALDLNKLLVPTPAISADSLGTVSTKGSMDALFSSFGDAPGGFKEELQEVMLSVGAEYWYNDLFAVRGGYYREGVNKGNRRYFTTGVGLKLQQFGINLSYIVPAGSGTTRNPLSNTVRFSLMLDLK</sequence>
<evidence type="ECO:0000313" key="1">
    <source>
        <dbReference type="EMBL" id="NSL90977.1"/>
    </source>
</evidence>
<organism evidence="1 2">
    <name type="scientific">Chitinophaga solisilvae</name>
    <dbReference type="NCBI Taxonomy" id="1233460"/>
    <lineage>
        <taxon>Bacteria</taxon>
        <taxon>Pseudomonadati</taxon>
        <taxon>Bacteroidota</taxon>
        <taxon>Chitinophagia</taxon>
        <taxon>Chitinophagales</taxon>
        <taxon>Chitinophagaceae</taxon>
        <taxon>Chitinophaga</taxon>
    </lineage>
</organism>
<dbReference type="InterPro" id="IPR045741">
    <property type="entry name" value="PorV"/>
</dbReference>
<keyword evidence="2" id="KW-1185">Reference proteome</keyword>
<dbReference type="EMBL" id="RIAR02000001">
    <property type="protein sequence ID" value="NSL90977.1"/>
    <property type="molecule type" value="Genomic_DNA"/>
</dbReference>
<reference evidence="1" key="1">
    <citation type="submission" date="2020-05" db="EMBL/GenBank/DDBJ databases">
        <title>Chitinophaga laudate sp. nov., isolated from a tropical peat swamp.</title>
        <authorList>
            <person name="Goh C.B.S."/>
            <person name="Lee M.S."/>
            <person name="Parimannan S."/>
            <person name="Pasbakhsh P."/>
            <person name="Yule C.M."/>
            <person name="Rajandas H."/>
            <person name="Loke S."/>
            <person name="Croft L."/>
            <person name="Tan J.B.L."/>
        </authorList>
    </citation>
    <scope>NUCLEOTIDE SEQUENCE</scope>
    <source>
        <strain evidence="1">Mgbs1</strain>
    </source>
</reference>
<dbReference type="Gene3D" id="2.40.160.60">
    <property type="entry name" value="Outer membrane protein transport protein (OMPP1/FadL/TodX)"/>
    <property type="match status" value="1"/>
</dbReference>
<dbReference type="OrthoDB" id="9758448at2"/>
<evidence type="ECO:0000313" key="2">
    <source>
        <dbReference type="Proteomes" id="UP000281028"/>
    </source>
</evidence>
<dbReference type="InterPro" id="IPR047799">
    <property type="entry name" value="T9SS_OM_PorV"/>
</dbReference>
<dbReference type="Pfam" id="PF19572">
    <property type="entry name" value="PorV"/>
    <property type="match status" value="1"/>
</dbReference>